<dbReference type="Proteomes" id="UP001044222">
    <property type="component" value="Unassembled WGS sequence"/>
</dbReference>
<dbReference type="AlphaFoldDB" id="A0A9D3S4R9"/>
<evidence type="ECO:0000256" key="1">
    <source>
        <dbReference type="SAM" id="Phobius"/>
    </source>
</evidence>
<keyword evidence="1" id="KW-1133">Transmembrane helix</keyword>
<gene>
    <name evidence="2" type="ORF">ANANG_G00057760</name>
</gene>
<name>A0A9D3S4R9_ANGAN</name>
<reference evidence="2" key="1">
    <citation type="submission" date="2021-01" db="EMBL/GenBank/DDBJ databases">
        <title>A chromosome-scale assembly of European eel, Anguilla anguilla.</title>
        <authorList>
            <person name="Henkel C."/>
            <person name="Jong-Raadsen S.A."/>
            <person name="Dufour S."/>
            <person name="Weltzien F.-A."/>
            <person name="Palstra A.P."/>
            <person name="Pelster B."/>
            <person name="Spaink H.P."/>
            <person name="Van Den Thillart G.E."/>
            <person name="Jansen H."/>
            <person name="Zahm M."/>
            <person name="Klopp C."/>
            <person name="Cedric C."/>
            <person name="Louis A."/>
            <person name="Berthelot C."/>
            <person name="Parey E."/>
            <person name="Roest Crollius H."/>
            <person name="Montfort J."/>
            <person name="Robinson-Rechavi M."/>
            <person name="Bucao C."/>
            <person name="Bouchez O."/>
            <person name="Gislard M."/>
            <person name="Lluch J."/>
            <person name="Milhes M."/>
            <person name="Lampietro C."/>
            <person name="Lopez Roques C."/>
            <person name="Donnadieu C."/>
            <person name="Braasch I."/>
            <person name="Desvignes T."/>
            <person name="Postlethwait J."/>
            <person name="Bobe J."/>
            <person name="Guiguen Y."/>
            <person name="Dirks R."/>
        </authorList>
    </citation>
    <scope>NUCLEOTIDE SEQUENCE</scope>
    <source>
        <strain evidence="2">Tag_6206</strain>
        <tissue evidence="2">Liver</tissue>
    </source>
</reference>
<sequence>MTLIYGYVLVKLHLSCTGLLLPILNLYLSYFKYENTFVSVKLFYDCCKMQFQGSSLKRAIKFTKVECV</sequence>
<organism evidence="2 3">
    <name type="scientific">Anguilla anguilla</name>
    <name type="common">European freshwater eel</name>
    <name type="synonym">Muraena anguilla</name>
    <dbReference type="NCBI Taxonomy" id="7936"/>
    <lineage>
        <taxon>Eukaryota</taxon>
        <taxon>Metazoa</taxon>
        <taxon>Chordata</taxon>
        <taxon>Craniata</taxon>
        <taxon>Vertebrata</taxon>
        <taxon>Euteleostomi</taxon>
        <taxon>Actinopterygii</taxon>
        <taxon>Neopterygii</taxon>
        <taxon>Teleostei</taxon>
        <taxon>Anguilliformes</taxon>
        <taxon>Anguillidae</taxon>
        <taxon>Anguilla</taxon>
    </lineage>
</organism>
<accession>A0A9D3S4R9</accession>
<feature type="transmembrane region" description="Helical" evidence="1">
    <location>
        <begin position="12"/>
        <end position="31"/>
    </location>
</feature>
<proteinExistence type="predicted"/>
<keyword evidence="1" id="KW-0472">Membrane</keyword>
<evidence type="ECO:0000313" key="2">
    <source>
        <dbReference type="EMBL" id="KAG5851996.1"/>
    </source>
</evidence>
<evidence type="ECO:0000313" key="3">
    <source>
        <dbReference type="Proteomes" id="UP001044222"/>
    </source>
</evidence>
<protein>
    <submittedName>
        <fullName evidence="2">Uncharacterized protein</fullName>
    </submittedName>
</protein>
<comment type="caution">
    <text evidence="2">The sequence shown here is derived from an EMBL/GenBank/DDBJ whole genome shotgun (WGS) entry which is preliminary data.</text>
</comment>
<keyword evidence="1" id="KW-0812">Transmembrane</keyword>
<keyword evidence="3" id="KW-1185">Reference proteome</keyword>
<dbReference type="EMBL" id="JAFIRN010000003">
    <property type="protein sequence ID" value="KAG5851996.1"/>
    <property type="molecule type" value="Genomic_DNA"/>
</dbReference>